<accession>A0A719CUR0</accession>
<sequence>MAKHNSIDLSVRSQDLLTAFLQHYTDNAAPWFIMNADGEYLLHSRTVPELFKLKNTNLYGKSDEELGVLSKNYRRRNKKIRTTVMSKSLRIITLEIHLFYRDKHYTPLVYITEPFLFGDEKYTITRVIDVCSLRRFSFMSYNKMLSKESSTDSVLEKPVREFSELNPLDFLNESQWCALWLCLMGYSYRDISKITERNLKNTAELLNRSFRTLNVHTLKNFLYISGLYGWERYIPKTIQSKSVTKILKIIKAAC</sequence>
<dbReference type="AlphaFoldDB" id="A0A719CUR0"/>
<protein>
    <recommendedName>
        <fullName evidence="2">PAS domain-containing protein</fullName>
    </recommendedName>
</protein>
<evidence type="ECO:0000313" key="1">
    <source>
        <dbReference type="EMBL" id="HAD6864703.1"/>
    </source>
</evidence>
<gene>
    <name evidence="1" type="ORF">G1X41_22295</name>
</gene>
<name>A0A719CUR0_SALTS</name>
<dbReference type="EMBL" id="DAAPMV010000016">
    <property type="protein sequence ID" value="HAD6864703.1"/>
    <property type="molecule type" value="Genomic_DNA"/>
</dbReference>
<evidence type="ECO:0008006" key="2">
    <source>
        <dbReference type="Google" id="ProtNLM"/>
    </source>
</evidence>
<proteinExistence type="predicted"/>
<reference evidence="1" key="1">
    <citation type="journal article" date="2018" name="Genome Biol.">
        <title>SKESA: strategic k-mer extension for scrupulous assemblies.</title>
        <authorList>
            <person name="Souvorov A."/>
            <person name="Agarwala R."/>
            <person name="Lipman D.J."/>
        </authorList>
    </citation>
    <scope>NUCLEOTIDE SEQUENCE</scope>
    <source>
        <strain evidence="1">SL1344</strain>
    </source>
</reference>
<comment type="caution">
    <text evidence="1">The sequence shown here is derived from an EMBL/GenBank/DDBJ whole genome shotgun (WGS) entry which is preliminary data.</text>
</comment>
<organism evidence="1">
    <name type="scientific">Salmonella typhimurium (strain SL1344)</name>
    <dbReference type="NCBI Taxonomy" id="216597"/>
    <lineage>
        <taxon>Bacteria</taxon>
        <taxon>Pseudomonadati</taxon>
        <taxon>Pseudomonadota</taxon>
        <taxon>Gammaproteobacteria</taxon>
        <taxon>Enterobacterales</taxon>
        <taxon>Enterobacteriaceae</taxon>
        <taxon>Salmonella</taxon>
    </lineage>
</organism>
<reference evidence="1" key="2">
    <citation type="submission" date="2019-01" db="EMBL/GenBank/DDBJ databases">
        <authorList>
            <consortium name="NCBI Pathogen Detection Project"/>
        </authorList>
    </citation>
    <scope>NUCLEOTIDE SEQUENCE</scope>
    <source>
        <strain evidence="1">SL1344</strain>
    </source>
</reference>